<evidence type="ECO:0000259" key="5">
    <source>
        <dbReference type="Pfam" id="PF25561"/>
    </source>
</evidence>
<dbReference type="Proteomes" id="UP001159405">
    <property type="component" value="Unassembled WGS sequence"/>
</dbReference>
<sequence length="262" mass="29954">MSAEGASSERFRKPKTFCEEEELVEKAVPSSTKYKNKWALSVFGEWQFARTIKVPVLDPGGLFKDYDLQKVTTLSTGIEEMDALSLNYWLSKFVMEVAKKTGERYPAKTIYGMVCVIQRHLEEKNGAEALNPLNNSDRRFTLFRRALDAEMKDATREGLHHVKNKKEEKESVTEEEEELFWNLNLLGMSTAKSLLNTVYFYNGKLFGLRGGEHRSLVLTNFEVGSNFVKFEENSCKTFRGGLTDLKYIPKVVTHMSSFGRDA</sequence>
<dbReference type="PANTHER" id="PTHR21446">
    <property type="entry name" value="DUF3504 DOMAIN-CONTAINING PROTEIN"/>
    <property type="match status" value="1"/>
</dbReference>
<evidence type="ECO:0000259" key="4">
    <source>
        <dbReference type="Pfam" id="PF12012"/>
    </source>
</evidence>
<keyword evidence="3" id="KW-0832">Ubl conjugation</keyword>
<gene>
    <name evidence="6" type="ORF">PLOB_00020932</name>
</gene>
<comment type="caution">
    <text evidence="6">The sequence shown here is derived from an EMBL/GenBank/DDBJ whole genome shotgun (WGS) entry which is preliminary data.</text>
</comment>
<feature type="domain" description="QRICH1-like" evidence="5">
    <location>
        <begin position="69"/>
        <end position="152"/>
    </location>
</feature>
<feature type="domain" description="ZMYM2-like/QRICH1 C-terminal" evidence="4">
    <location>
        <begin position="172"/>
        <end position="226"/>
    </location>
</feature>
<keyword evidence="7" id="KW-1185">Reference proteome</keyword>
<reference evidence="6 7" key="1">
    <citation type="submission" date="2022-05" db="EMBL/GenBank/DDBJ databases">
        <authorList>
            <consortium name="Genoscope - CEA"/>
            <person name="William W."/>
        </authorList>
    </citation>
    <scope>NUCLEOTIDE SEQUENCE [LARGE SCALE GENOMIC DNA]</scope>
</reference>
<dbReference type="InterPro" id="IPR057926">
    <property type="entry name" value="QRICH1_dom"/>
</dbReference>
<dbReference type="Pfam" id="PF12012">
    <property type="entry name" value="DUF3504"/>
    <property type="match status" value="1"/>
</dbReference>
<dbReference type="EMBL" id="CALNXK010000243">
    <property type="protein sequence ID" value="CAH3178662.1"/>
    <property type="molecule type" value="Genomic_DNA"/>
</dbReference>
<protein>
    <submittedName>
        <fullName evidence="6">Uncharacterized protein</fullName>
    </submittedName>
</protein>
<dbReference type="PANTHER" id="PTHR21446:SF12">
    <property type="entry name" value="POTASSIUM CHANNEL TETRAMERIZATION DOMAIN CONTAINING 1"/>
    <property type="match status" value="1"/>
</dbReference>
<dbReference type="Pfam" id="PF25561">
    <property type="entry name" value="QRICH1"/>
    <property type="match status" value="1"/>
</dbReference>
<organism evidence="6 7">
    <name type="scientific">Porites lobata</name>
    <dbReference type="NCBI Taxonomy" id="104759"/>
    <lineage>
        <taxon>Eukaryota</taxon>
        <taxon>Metazoa</taxon>
        <taxon>Cnidaria</taxon>
        <taxon>Anthozoa</taxon>
        <taxon>Hexacorallia</taxon>
        <taxon>Scleractinia</taxon>
        <taxon>Fungiina</taxon>
        <taxon>Poritidae</taxon>
        <taxon>Porites</taxon>
    </lineage>
</organism>
<evidence type="ECO:0000256" key="3">
    <source>
        <dbReference type="ARBA" id="ARBA00022843"/>
    </source>
</evidence>
<evidence type="ECO:0000256" key="1">
    <source>
        <dbReference type="ARBA" id="ARBA00022499"/>
    </source>
</evidence>
<evidence type="ECO:0000256" key="2">
    <source>
        <dbReference type="ARBA" id="ARBA00022553"/>
    </source>
</evidence>
<evidence type="ECO:0000313" key="7">
    <source>
        <dbReference type="Proteomes" id="UP001159405"/>
    </source>
</evidence>
<dbReference type="InterPro" id="IPR021893">
    <property type="entry name" value="ZMYM2-like_C"/>
</dbReference>
<proteinExistence type="predicted"/>
<name>A0ABN8RI29_9CNID</name>
<keyword evidence="2" id="KW-0597">Phosphoprotein</keyword>
<evidence type="ECO:0000313" key="6">
    <source>
        <dbReference type="EMBL" id="CAH3178662.1"/>
    </source>
</evidence>
<dbReference type="InterPro" id="IPR052787">
    <property type="entry name" value="MAVS"/>
</dbReference>
<keyword evidence="1" id="KW-1017">Isopeptide bond</keyword>
<accession>A0ABN8RI29</accession>